<evidence type="ECO:0000313" key="6">
    <source>
        <dbReference type="EMBL" id="EOY19895.1"/>
    </source>
</evidence>
<dbReference type="Gramene" id="EOY19895">
    <property type="protein sequence ID" value="EOY19895"/>
    <property type="gene ID" value="TCM_045291"/>
</dbReference>
<evidence type="ECO:0000256" key="4">
    <source>
        <dbReference type="RuleBase" id="RU004328"/>
    </source>
</evidence>
<name>A0A061FRE0_THECC</name>
<protein>
    <submittedName>
        <fullName evidence="6">Ribonuclease 2, putative</fullName>
    </submittedName>
</protein>
<sequence length="252" mass="28785">MNRHLLAVAVLATLLVSVMSEFDFYKLSLQWPPSVCNTGKRCIPDIPNKFTIHGLWPQYDIDTPVPPYNEDPSCISITPKSSEEAMEQLRFIQGELTEYWPNLLTKNDERNDQDFWRREWEKHGMCSNYPHDPFGYFHGTVSLTAEYNPLKAILIISFASLLQPVIGIQPGDERHKVGTILEAVKQNLGAYPQIACNTRPRNRDPRQIPQLWEIRFCFNRADPPSVLRDCPNKLAGACSTETDLISFPPKPS</sequence>
<dbReference type="Pfam" id="PF00445">
    <property type="entry name" value="Ribonuclease_T2"/>
    <property type="match status" value="1"/>
</dbReference>
<accession>A0A061FRE0</accession>
<keyword evidence="3" id="KW-0456">Lyase</keyword>
<gene>
    <name evidence="6" type="ORF">TCM_045291</name>
</gene>
<keyword evidence="5" id="KW-0732">Signal</keyword>
<dbReference type="GO" id="GO:0033897">
    <property type="term" value="F:ribonuclease T2 activity"/>
    <property type="evidence" value="ECO:0007669"/>
    <property type="project" value="InterPro"/>
</dbReference>
<comment type="similarity">
    <text evidence="1 4">Belongs to the RNase T2 family.</text>
</comment>
<dbReference type="PANTHER" id="PTHR11240">
    <property type="entry name" value="RIBONUCLEASE T2"/>
    <property type="match status" value="1"/>
</dbReference>
<feature type="signal peptide" evidence="5">
    <location>
        <begin position="1"/>
        <end position="20"/>
    </location>
</feature>
<feature type="chain" id="PRO_5001598525" evidence="5">
    <location>
        <begin position="21"/>
        <end position="252"/>
    </location>
</feature>
<evidence type="ECO:0000256" key="5">
    <source>
        <dbReference type="SAM" id="SignalP"/>
    </source>
</evidence>
<dbReference type="PROSITE" id="PS00530">
    <property type="entry name" value="RNASE_T2_1"/>
    <property type="match status" value="1"/>
</dbReference>
<evidence type="ECO:0000313" key="7">
    <source>
        <dbReference type="Proteomes" id="UP000026915"/>
    </source>
</evidence>
<dbReference type="SUPFAM" id="SSF55895">
    <property type="entry name" value="Ribonuclease Rh-like"/>
    <property type="match status" value="1"/>
</dbReference>
<dbReference type="GO" id="GO:0006401">
    <property type="term" value="P:RNA catabolic process"/>
    <property type="evidence" value="ECO:0000318"/>
    <property type="project" value="GO_Central"/>
</dbReference>
<evidence type="ECO:0000256" key="3">
    <source>
        <dbReference type="ARBA" id="ARBA00023239"/>
    </source>
</evidence>
<dbReference type="HOGENOM" id="CLU_069912_2_1_1"/>
<dbReference type="PANTHER" id="PTHR11240:SF46">
    <property type="entry name" value="INTRACELLULAR RIBONUCLEASE LX-LIKE"/>
    <property type="match status" value="1"/>
</dbReference>
<dbReference type="InterPro" id="IPR001568">
    <property type="entry name" value="RNase_T2-like"/>
</dbReference>
<dbReference type="Gene3D" id="3.90.730.10">
    <property type="entry name" value="Ribonuclease T2-like"/>
    <property type="match status" value="1"/>
</dbReference>
<dbReference type="OMA" id="CTNTKPT"/>
<proteinExistence type="inferred from homology"/>
<dbReference type="Proteomes" id="UP000026915">
    <property type="component" value="Chromosome 10"/>
</dbReference>
<dbReference type="eggNOG" id="KOG1642">
    <property type="taxonomic scope" value="Eukaryota"/>
</dbReference>
<dbReference type="GO" id="GO:0004521">
    <property type="term" value="F:RNA endonuclease activity"/>
    <property type="evidence" value="ECO:0000318"/>
    <property type="project" value="GO_Central"/>
</dbReference>
<dbReference type="InterPro" id="IPR018188">
    <property type="entry name" value="RNase_T2_His_AS_1"/>
</dbReference>
<reference evidence="6 7" key="1">
    <citation type="journal article" date="2013" name="Genome Biol.">
        <title>The genome sequence of the most widely cultivated cacao type and its use to identify candidate genes regulating pod color.</title>
        <authorList>
            <person name="Motamayor J.C."/>
            <person name="Mockaitis K."/>
            <person name="Schmutz J."/>
            <person name="Haiminen N."/>
            <person name="Iii D.L."/>
            <person name="Cornejo O."/>
            <person name="Findley S.D."/>
            <person name="Zheng P."/>
            <person name="Utro F."/>
            <person name="Royaert S."/>
            <person name="Saski C."/>
            <person name="Jenkins J."/>
            <person name="Podicheti R."/>
            <person name="Zhao M."/>
            <person name="Scheffler B.E."/>
            <person name="Stack J.C."/>
            <person name="Feltus F.A."/>
            <person name="Mustiga G.M."/>
            <person name="Amores F."/>
            <person name="Phillips W."/>
            <person name="Marelli J.P."/>
            <person name="May G.D."/>
            <person name="Shapiro H."/>
            <person name="Ma J."/>
            <person name="Bustamante C.D."/>
            <person name="Schnell R.J."/>
            <person name="Main D."/>
            <person name="Gilbert D."/>
            <person name="Parida L."/>
            <person name="Kuhn D.N."/>
        </authorList>
    </citation>
    <scope>NUCLEOTIDE SEQUENCE [LARGE SCALE GENOMIC DNA]</scope>
    <source>
        <strain evidence="7">cv. Matina 1-6</strain>
    </source>
</reference>
<keyword evidence="2" id="KW-0378">Hydrolase</keyword>
<organism evidence="6 7">
    <name type="scientific">Theobroma cacao</name>
    <name type="common">Cacao</name>
    <name type="synonym">Cocoa</name>
    <dbReference type="NCBI Taxonomy" id="3641"/>
    <lineage>
        <taxon>Eukaryota</taxon>
        <taxon>Viridiplantae</taxon>
        <taxon>Streptophyta</taxon>
        <taxon>Embryophyta</taxon>
        <taxon>Tracheophyta</taxon>
        <taxon>Spermatophyta</taxon>
        <taxon>Magnoliopsida</taxon>
        <taxon>eudicotyledons</taxon>
        <taxon>Gunneridae</taxon>
        <taxon>Pentapetalae</taxon>
        <taxon>rosids</taxon>
        <taxon>malvids</taxon>
        <taxon>Malvales</taxon>
        <taxon>Malvaceae</taxon>
        <taxon>Byttnerioideae</taxon>
        <taxon>Theobroma</taxon>
    </lineage>
</organism>
<dbReference type="EMBL" id="CM001888">
    <property type="protein sequence ID" value="EOY19895.1"/>
    <property type="molecule type" value="Genomic_DNA"/>
</dbReference>
<evidence type="ECO:0000256" key="1">
    <source>
        <dbReference type="ARBA" id="ARBA00007469"/>
    </source>
</evidence>
<dbReference type="InterPro" id="IPR036430">
    <property type="entry name" value="RNase_T2-like_sf"/>
</dbReference>
<keyword evidence="7" id="KW-1185">Reference proteome</keyword>
<dbReference type="AlphaFoldDB" id="A0A061FRE0"/>
<dbReference type="GO" id="GO:0005576">
    <property type="term" value="C:extracellular region"/>
    <property type="evidence" value="ECO:0000318"/>
    <property type="project" value="GO_Central"/>
</dbReference>
<dbReference type="GO" id="GO:0003723">
    <property type="term" value="F:RNA binding"/>
    <property type="evidence" value="ECO:0007669"/>
    <property type="project" value="InterPro"/>
</dbReference>
<dbReference type="InParanoid" id="A0A061FRE0"/>
<evidence type="ECO:0000256" key="2">
    <source>
        <dbReference type="ARBA" id="ARBA00022722"/>
    </source>
</evidence>
<keyword evidence="2" id="KW-0540">Nuclease</keyword>